<dbReference type="Proteomes" id="UP000242915">
    <property type="component" value="Unassembled WGS sequence"/>
</dbReference>
<keyword evidence="1" id="KW-0472">Membrane</keyword>
<proteinExistence type="predicted"/>
<organism evidence="2 3">
    <name type="scientific">Pseudomonas segetis</name>
    <dbReference type="NCBI Taxonomy" id="298908"/>
    <lineage>
        <taxon>Bacteria</taxon>
        <taxon>Pseudomonadati</taxon>
        <taxon>Pseudomonadota</taxon>
        <taxon>Gammaproteobacteria</taxon>
        <taxon>Pseudomonadales</taxon>
        <taxon>Pseudomonadaceae</taxon>
        <taxon>Pseudomonas</taxon>
    </lineage>
</organism>
<keyword evidence="3" id="KW-1185">Reference proteome</keyword>
<reference evidence="3" key="1">
    <citation type="submission" date="2017-06" db="EMBL/GenBank/DDBJ databases">
        <authorList>
            <person name="Varghese N."/>
            <person name="Submissions S."/>
        </authorList>
    </citation>
    <scope>NUCLEOTIDE SEQUENCE [LARGE SCALE GENOMIC DNA]</scope>
    <source>
        <strain evidence="3">CIP 108523</strain>
    </source>
</reference>
<dbReference type="AlphaFoldDB" id="A0A239CR54"/>
<evidence type="ECO:0000313" key="3">
    <source>
        <dbReference type="Proteomes" id="UP000242915"/>
    </source>
</evidence>
<dbReference type="RefSeq" id="WP_010486316.1">
    <property type="nucleotide sequence ID" value="NZ_FZOG01000002.1"/>
</dbReference>
<keyword evidence="1" id="KW-0812">Transmembrane</keyword>
<protein>
    <submittedName>
        <fullName evidence="2">Uncharacterized protein</fullName>
    </submittedName>
</protein>
<feature type="transmembrane region" description="Helical" evidence="1">
    <location>
        <begin position="20"/>
        <end position="38"/>
    </location>
</feature>
<feature type="transmembrane region" description="Helical" evidence="1">
    <location>
        <begin position="71"/>
        <end position="88"/>
    </location>
</feature>
<sequence length="94" mass="10380">MFLQALWSLFLAYPGRTLNSLALFFALAGAALLLMTRFREQRALARMAGCDAEEQADGAAMIELPTQRLNPFFYSFASAALVLGLLLSELSTRF</sequence>
<evidence type="ECO:0000256" key="1">
    <source>
        <dbReference type="SAM" id="Phobius"/>
    </source>
</evidence>
<dbReference type="EMBL" id="FZOG01000002">
    <property type="protein sequence ID" value="SNS22409.1"/>
    <property type="molecule type" value="Genomic_DNA"/>
</dbReference>
<accession>A0A239CR54</accession>
<gene>
    <name evidence="2" type="ORF">SAMN05216255_1845</name>
</gene>
<keyword evidence="1" id="KW-1133">Transmembrane helix</keyword>
<name>A0A239CR54_9PSED</name>
<evidence type="ECO:0000313" key="2">
    <source>
        <dbReference type="EMBL" id="SNS22409.1"/>
    </source>
</evidence>